<gene>
    <name evidence="14" type="ORF">COCON_G00013430</name>
</gene>
<dbReference type="PANTHER" id="PTHR11727">
    <property type="entry name" value="DIMETHYLADENOSINE TRANSFERASE"/>
    <property type="match status" value="1"/>
</dbReference>
<feature type="binding site" evidence="11">
    <location>
        <position position="109"/>
    </location>
    <ligand>
        <name>S-adenosyl-L-methionine</name>
        <dbReference type="ChEBI" id="CHEBI:59789"/>
    </ligand>
</feature>
<evidence type="ECO:0000256" key="8">
    <source>
        <dbReference type="ARBA" id="ARBA00023015"/>
    </source>
</evidence>
<evidence type="ECO:0000256" key="11">
    <source>
        <dbReference type="PROSITE-ProRule" id="PRU01026"/>
    </source>
</evidence>
<feature type="binding site" evidence="11">
    <location>
        <position position="159"/>
    </location>
    <ligand>
        <name>S-adenosyl-L-methionine</name>
        <dbReference type="ChEBI" id="CHEBI:59789"/>
    </ligand>
</feature>
<feature type="domain" description="Ribosomal RNA adenine methylase transferase N-terminal" evidence="13">
    <location>
        <begin position="114"/>
        <end position="309"/>
    </location>
</feature>
<keyword evidence="8" id="KW-0805">Transcription regulation</keyword>
<dbReference type="SUPFAM" id="SSF53335">
    <property type="entry name" value="S-adenosyl-L-methionine-dependent methyltransferases"/>
    <property type="match status" value="1"/>
</dbReference>
<keyword evidence="2 12" id="KW-0698">rRNA processing</keyword>
<keyword evidence="6 11" id="KW-0694">RNA-binding</keyword>
<dbReference type="GO" id="GO:0005759">
    <property type="term" value="C:mitochondrial matrix"/>
    <property type="evidence" value="ECO:0007669"/>
    <property type="project" value="TreeGrafter"/>
</dbReference>
<accession>A0A9Q1E3M0</accession>
<dbReference type="Pfam" id="PF00398">
    <property type="entry name" value="RrnaAD"/>
    <property type="match status" value="1"/>
</dbReference>
<sequence>MSASSSRLLVLAVRTACSHTQRRYLLANTPVFAQLREYVTDPLSVSSRKAQVPSYKADRISQDMGLNHRNLSAVATSLKDKSRYDIVDIGEVEENISKARKCTGPRHFIVDPALAQLVADHLQNDLADGKTFIFEYNPGPGVLTRTLLNSGAQRLVALESDRKFLPELEALENSLYGQLEVVHCNFLTLDTFLDEPAIDSEKLFTDLGISEVPWADDVPVKVVGLFYPSTESKRLWNLIYNLFQRHSIYRYGRVEIVMFMTEKLFTRLSSSPGEFMIYRDLTVLWQMACNIELLHKEPMSSFLAVNKTGKVSKCKTLTKNTHMCLVRLTPRQGLFSGCLNPANSTALIMLVRQCLVKRKALLKDKLNAWSPNSGEKILNELGIRSNILTGELSQEDYKNLFQVMLQTNLFSHCWLD</sequence>
<keyword evidence="10" id="KW-0804">Transcription</keyword>
<name>A0A9Q1E3M0_CONCO</name>
<dbReference type="AlphaFoldDB" id="A0A9Q1E3M0"/>
<dbReference type="InterPro" id="IPR029063">
    <property type="entry name" value="SAM-dependent_MTases_sf"/>
</dbReference>
<comment type="caution">
    <text evidence="14">The sequence shown here is derived from an EMBL/GenBank/DDBJ whole genome shotgun (WGS) entry which is preliminary data.</text>
</comment>
<evidence type="ECO:0000256" key="12">
    <source>
        <dbReference type="RuleBase" id="RU362106"/>
    </source>
</evidence>
<dbReference type="GO" id="GO:0006391">
    <property type="term" value="P:transcription initiation at mitochondrial promoter"/>
    <property type="evidence" value="ECO:0007669"/>
    <property type="project" value="TreeGrafter"/>
</dbReference>
<dbReference type="InterPro" id="IPR001737">
    <property type="entry name" value="KsgA/Erm"/>
</dbReference>
<keyword evidence="15" id="KW-1185">Reference proteome</keyword>
<protein>
    <recommendedName>
        <fullName evidence="12">rRNA adenine N(6)-methyltransferase</fullName>
        <ecNumber evidence="12">2.1.1.-</ecNumber>
    </recommendedName>
</protein>
<keyword evidence="4 11" id="KW-0808">Transferase</keyword>
<feature type="binding site" evidence="11">
    <location>
        <position position="107"/>
    </location>
    <ligand>
        <name>S-adenosyl-L-methionine</name>
        <dbReference type="ChEBI" id="CHEBI:59789"/>
    </ligand>
</feature>
<organism evidence="14 15">
    <name type="scientific">Conger conger</name>
    <name type="common">Conger eel</name>
    <name type="synonym">Muraena conger</name>
    <dbReference type="NCBI Taxonomy" id="82655"/>
    <lineage>
        <taxon>Eukaryota</taxon>
        <taxon>Metazoa</taxon>
        <taxon>Chordata</taxon>
        <taxon>Craniata</taxon>
        <taxon>Vertebrata</taxon>
        <taxon>Euteleostomi</taxon>
        <taxon>Actinopterygii</taxon>
        <taxon>Neopterygii</taxon>
        <taxon>Teleostei</taxon>
        <taxon>Anguilliformes</taxon>
        <taxon>Congridae</taxon>
        <taxon>Conger</taxon>
    </lineage>
</organism>
<dbReference type="EMBL" id="JAFJMO010000001">
    <property type="protein sequence ID" value="KAJ8288684.1"/>
    <property type="molecule type" value="Genomic_DNA"/>
</dbReference>
<evidence type="ECO:0000256" key="5">
    <source>
        <dbReference type="ARBA" id="ARBA00022691"/>
    </source>
</evidence>
<dbReference type="Gene3D" id="3.40.50.150">
    <property type="entry name" value="Vaccinia Virus protein VP39"/>
    <property type="match status" value="1"/>
</dbReference>
<dbReference type="OrthoDB" id="9895503at2759"/>
<evidence type="ECO:0000256" key="3">
    <source>
        <dbReference type="ARBA" id="ARBA00022603"/>
    </source>
</evidence>
<evidence type="ECO:0000256" key="7">
    <source>
        <dbReference type="ARBA" id="ARBA00022946"/>
    </source>
</evidence>
<evidence type="ECO:0000256" key="6">
    <source>
        <dbReference type="ARBA" id="ARBA00022884"/>
    </source>
</evidence>
<evidence type="ECO:0000313" key="15">
    <source>
        <dbReference type="Proteomes" id="UP001152803"/>
    </source>
</evidence>
<proteinExistence type="inferred from homology"/>
<evidence type="ECO:0000256" key="2">
    <source>
        <dbReference type="ARBA" id="ARBA00022552"/>
    </source>
</evidence>
<dbReference type="Proteomes" id="UP001152803">
    <property type="component" value="Unassembled WGS sequence"/>
</dbReference>
<evidence type="ECO:0000256" key="9">
    <source>
        <dbReference type="ARBA" id="ARBA00023128"/>
    </source>
</evidence>
<dbReference type="GO" id="GO:0003723">
    <property type="term" value="F:RNA binding"/>
    <property type="evidence" value="ECO:0007669"/>
    <property type="project" value="UniProtKB-UniRule"/>
</dbReference>
<evidence type="ECO:0000313" key="14">
    <source>
        <dbReference type="EMBL" id="KAJ8288684.1"/>
    </source>
</evidence>
<dbReference type="PROSITE" id="PS51689">
    <property type="entry name" value="SAM_RNA_A_N6_MT"/>
    <property type="match status" value="1"/>
</dbReference>
<reference evidence="14" key="1">
    <citation type="journal article" date="2023" name="Science">
        <title>Genome structures resolve the early diversification of teleost fishes.</title>
        <authorList>
            <person name="Parey E."/>
            <person name="Louis A."/>
            <person name="Montfort J."/>
            <person name="Bouchez O."/>
            <person name="Roques C."/>
            <person name="Iampietro C."/>
            <person name="Lluch J."/>
            <person name="Castinel A."/>
            <person name="Donnadieu C."/>
            <person name="Desvignes T."/>
            <person name="Floi Bucao C."/>
            <person name="Jouanno E."/>
            <person name="Wen M."/>
            <person name="Mejri S."/>
            <person name="Dirks R."/>
            <person name="Jansen H."/>
            <person name="Henkel C."/>
            <person name="Chen W.J."/>
            <person name="Zahm M."/>
            <person name="Cabau C."/>
            <person name="Klopp C."/>
            <person name="Thompson A.W."/>
            <person name="Robinson-Rechavi M."/>
            <person name="Braasch I."/>
            <person name="Lecointre G."/>
            <person name="Bobe J."/>
            <person name="Postlethwait J.H."/>
            <person name="Berthelot C."/>
            <person name="Roest Crollius H."/>
            <person name="Guiguen Y."/>
        </authorList>
    </citation>
    <scope>NUCLEOTIDE SEQUENCE</scope>
    <source>
        <strain evidence="14">Concon-B</strain>
    </source>
</reference>
<dbReference type="GO" id="GO:0000179">
    <property type="term" value="F:rRNA (adenine-N6,N6-)-dimethyltransferase activity"/>
    <property type="evidence" value="ECO:0007669"/>
    <property type="project" value="UniProtKB-UniRule"/>
</dbReference>
<keyword evidence="7" id="KW-0809">Transit peptide</keyword>
<comment type="subcellular location">
    <subcellularLocation>
        <location evidence="1">Mitochondrion</location>
    </subcellularLocation>
</comment>
<keyword evidence="9" id="KW-0496">Mitochondrion</keyword>
<keyword evidence="3 11" id="KW-0489">Methyltransferase</keyword>
<dbReference type="GO" id="GO:0034246">
    <property type="term" value="F:mitochondrial transcription factor activity"/>
    <property type="evidence" value="ECO:0007669"/>
    <property type="project" value="TreeGrafter"/>
</dbReference>
<evidence type="ECO:0000256" key="10">
    <source>
        <dbReference type="ARBA" id="ARBA00023163"/>
    </source>
</evidence>
<comment type="caution">
    <text evidence="11">Lacks conserved residue(s) required for the propagation of feature annotation.</text>
</comment>
<keyword evidence="5 11" id="KW-0949">S-adenosyl-L-methionine</keyword>
<dbReference type="InterPro" id="IPR020598">
    <property type="entry name" value="rRNA_Ade_methylase_Trfase_N"/>
</dbReference>
<dbReference type="PANTHER" id="PTHR11727:SF13">
    <property type="entry name" value="DIMETHYLADENOSINE TRANSFERASE 2, MITOCHONDRIAL"/>
    <property type="match status" value="1"/>
</dbReference>
<dbReference type="SMART" id="SM00650">
    <property type="entry name" value="rADc"/>
    <property type="match status" value="1"/>
</dbReference>
<comment type="similarity">
    <text evidence="11 12">Belongs to the class I-like SAM-binding methyltransferase superfamily. rRNA adenine N(6)-methyltransferase family.</text>
</comment>
<dbReference type="EC" id="2.1.1.-" evidence="12"/>
<evidence type="ECO:0000259" key="13">
    <source>
        <dbReference type="SMART" id="SM00650"/>
    </source>
</evidence>
<evidence type="ECO:0000256" key="1">
    <source>
        <dbReference type="ARBA" id="ARBA00004173"/>
    </source>
</evidence>
<evidence type="ECO:0000256" key="4">
    <source>
        <dbReference type="ARBA" id="ARBA00022679"/>
    </source>
</evidence>